<sequence>MPSPRDLLRPPLLLLAFLWVVLEETIWRWAKAIGGLVARIPVFAALERMIVRLDARIVLLFFAVPIAALFPVKLGALWLIGSGRPLAGIALLLAAKSIGTAFSARLYVVAEPKLMEIRAFAWVHGHVLALLARAHAFLDSSPAWQAARRMTRRAKAVARGAASRVRAMLAGGGPSLLDRVRTVRAHWKRQA</sequence>
<keyword evidence="1" id="KW-0812">Transmembrane</keyword>
<keyword evidence="1" id="KW-0472">Membrane</keyword>
<name>A0A9X9X2Q6_9PROT</name>
<proteinExistence type="predicted"/>
<gene>
    <name evidence="2" type="ORF">GXW76_21105</name>
</gene>
<feature type="transmembrane region" description="Helical" evidence="1">
    <location>
        <begin position="58"/>
        <end position="80"/>
    </location>
</feature>
<keyword evidence="1" id="KW-1133">Transmembrane helix</keyword>
<dbReference type="RefSeq" id="WP_211864088.1">
    <property type="nucleotide sequence ID" value="NZ_JAAEDM010000083.1"/>
</dbReference>
<evidence type="ECO:0000313" key="2">
    <source>
        <dbReference type="EMBL" id="MBR0673685.1"/>
    </source>
</evidence>
<reference evidence="2" key="2">
    <citation type="journal article" date="2021" name="Syst. Appl. Microbiol.">
        <title>Roseomonas hellenica sp. nov., isolated from roots of wild-growing Alkanna tinctoria.</title>
        <authorList>
            <person name="Rat A."/>
            <person name="Naranjo H.D."/>
            <person name="Lebbe L."/>
            <person name="Cnockaert M."/>
            <person name="Krigas N."/>
            <person name="Grigoriadou K."/>
            <person name="Maloupa E."/>
            <person name="Willems A."/>
        </authorList>
    </citation>
    <scope>NUCLEOTIDE SEQUENCE</scope>
    <source>
        <strain evidence="2">LMG 31231</strain>
    </source>
</reference>
<evidence type="ECO:0000313" key="3">
    <source>
        <dbReference type="Proteomes" id="UP001138751"/>
    </source>
</evidence>
<feature type="transmembrane region" description="Helical" evidence="1">
    <location>
        <begin position="86"/>
        <end position="108"/>
    </location>
</feature>
<evidence type="ECO:0000256" key="1">
    <source>
        <dbReference type="SAM" id="Phobius"/>
    </source>
</evidence>
<dbReference type="AlphaFoldDB" id="A0A9X9X2Q6"/>
<comment type="caution">
    <text evidence="2">The sequence shown here is derived from an EMBL/GenBank/DDBJ whole genome shotgun (WGS) entry which is preliminary data.</text>
</comment>
<dbReference type="Proteomes" id="UP001138751">
    <property type="component" value="Unassembled WGS sequence"/>
</dbReference>
<protein>
    <submittedName>
        <fullName evidence="2">Uncharacterized protein</fullName>
    </submittedName>
</protein>
<organism evidence="2 3">
    <name type="scientific">Neoroseomonas soli</name>
    <dbReference type="NCBI Taxonomy" id="1081025"/>
    <lineage>
        <taxon>Bacteria</taxon>
        <taxon>Pseudomonadati</taxon>
        <taxon>Pseudomonadota</taxon>
        <taxon>Alphaproteobacteria</taxon>
        <taxon>Acetobacterales</taxon>
        <taxon>Acetobacteraceae</taxon>
        <taxon>Neoroseomonas</taxon>
    </lineage>
</organism>
<reference evidence="2" key="1">
    <citation type="submission" date="2020-01" db="EMBL/GenBank/DDBJ databases">
        <authorList>
            <person name="Rat A."/>
        </authorList>
    </citation>
    <scope>NUCLEOTIDE SEQUENCE</scope>
    <source>
        <strain evidence="2">LMG 31231</strain>
    </source>
</reference>
<keyword evidence="3" id="KW-1185">Reference proteome</keyword>
<accession>A0A9X9X2Q6</accession>
<dbReference type="EMBL" id="JAAEDM010000083">
    <property type="protein sequence ID" value="MBR0673685.1"/>
    <property type="molecule type" value="Genomic_DNA"/>
</dbReference>